<dbReference type="Pfam" id="PF11148">
    <property type="entry name" value="DUF2922"/>
    <property type="match status" value="1"/>
</dbReference>
<dbReference type="InterPro" id="IPR021321">
    <property type="entry name" value="DUF2922"/>
</dbReference>
<dbReference type="HOGENOM" id="CLU_181401_0_0_9"/>
<dbReference type="AlphaFoldDB" id="G8PBV2"/>
<dbReference type="RefSeq" id="WP_014216204.1">
    <property type="nucleotide sequence ID" value="NC_016605.1"/>
</dbReference>
<evidence type="ECO:0000313" key="2">
    <source>
        <dbReference type="Proteomes" id="UP000005444"/>
    </source>
</evidence>
<name>G8PBV2_PEDCP</name>
<proteinExistence type="predicted"/>
<accession>G8PBV2</accession>
<dbReference type="EMBL" id="CP003137">
    <property type="protein sequence ID" value="AEV96010.1"/>
    <property type="molecule type" value="Genomic_DNA"/>
</dbReference>
<protein>
    <recommendedName>
        <fullName evidence="3">DUF2922 domain-containing protein</fullName>
    </recommendedName>
</protein>
<gene>
    <name evidence="1" type="ordered locus">PECL_1798</name>
</gene>
<dbReference type="KEGG" id="pce:PECL_1798"/>
<sequence>MKQLDLEFLSGAGKVQHIKLKYVNENLVEETVRNAMTDLSGLKLFEKDDIEMYAKPIAARYVETIHQSIFEDKAEKVTEV</sequence>
<dbReference type="STRING" id="701521.PECL_1798"/>
<keyword evidence="2" id="KW-1185">Reference proteome</keyword>
<organism evidence="1 2">
    <name type="scientific">Pediococcus claussenii (strain ATCC BAA-344 / DSM 14800 / JCM 18046 / KCTC 3811 / LMG 21948 / P06)</name>
    <dbReference type="NCBI Taxonomy" id="701521"/>
    <lineage>
        <taxon>Bacteria</taxon>
        <taxon>Bacillati</taxon>
        <taxon>Bacillota</taxon>
        <taxon>Bacilli</taxon>
        <taxon>Lactobacillales</taxon>
        <taxon>Lactobacillaceae</taxon>
        <taxon>Pediococcus</taxon>
    </lineage>
</organism>
<dbReference type="Proteomes" id="UP000005444">
    <property type="component" value="Chromosome"/>
</dbReference>
<dbReference type="eggNOG" id="ENOG5033A2M">
    <property type="taxonomic scope" value="Bacteria"/>
</dbReference>
<evidence type="ECO:0008006" key="3">
    <source>
        <dbReference type="Google" id="ProtNLM"/>
    </source>
</evidence>
<reference evidence="1 2" key="1">
    <citation type="journal article" date="2012" name="J. Bacteriol.">
        <title>Complete Genome Sequence of the Beer Spoilage Organism Pediococcus claussenii ATCC BAA-344T.</title>
        <authorList>
            <person name="Pittet V."/>
            <person name="Abegunde T."/>
            <person name="Marfleet T."/>
            <person name="Haakensen M."/>
            <person name="Morrow K."/>
            <person name="Jayaprakash T."/>
            <person name="Schroeder K."/>
            <person name="Trost B."/>
            <person name="Byrns S."/>
            <person name="Bergsveinson J."/>
            <person name="Kusalik A."/>
            <person name="Ziola B."/>
        </authorList>
    </citation>
    <scope>NUCLEOTIDE SEQUENCE [LARGE SCALE GENOMIC DNA]</scope>
    <source>
        <strain evidence="1 2">ATCC BAA-344</strain>
    </source>
</reference>
<dbReference type="PATRIC" id="fig|701521.8.peg.1699"/>
<evidence type="ECO:0000313" key="1">
    <source>
        <dbReference type="EMBL" id="AEV96010.1"/>
    </source>
</evidence>